<comment type="caution">
    <text evidence="1">The sequence shown here is derived from an EMBL/GenBank/DDBJ whole genome shotgun (WGS) entry which is preliminary data.</text>
</comment>
<reference evidence="1 2" key="1">
    <citation type="journal article" date="2022" name="Hortic Res">
        <title>A haplotype resolved chromosomal level avocado genome allows analysis of novel avocado genes.</title>
        <authorList>
            <person name="Nath O."/>
            <person name="Fletcher S.J."/>
            <person name="Hayward A."/>
            <person name="Shaw L.M."/>
            <person name="Masouleh A.K."/>
            <person name="Furtado A."/>
            <person name="Henry R.J."/>
            <person name="Mitter N."/>
        </authorList>
    </citation>
    <scope>NUCLEOTIDE SEQUENCE [LARGE SCALE GENOMIC DNA]</scope>
    <source>
        <strain evidence="2">cv. Hass</strain>
    </source>
</reference>
<evidence type="ECO:0000313" key="1">
    <source>
        <dbReference type="EMBL" id="KAJ8638118.1"/>
    </source>
</evidence>
<dbReference type="Proteomes" id="UP001234297">
    <property type="component" value="Chromosome 3"/>
</dbReference>
<name>A0ACC2LY32_PERAE</name>
<accession>A0ACC2LY32</accession>
<dbReference type="EMBL" id="CM056811">
    <property type="protein sequence ID" value="KAJ8638118.1"/>
    <property type="molecule type" value="Genomic_DNA"/>
</dbReference>
<evidence type="ECO:0000313" key="2">
    <source>
        <dbReference type="Proteomes" id="UP001234297"/>
    </source>
</evidence>
<protein>
    <submittedName>
        <fullName evidence="1">Uncharacterized protein</fullName>
    </submittedName>
</protein>
<keyword evidence="2" id="KW-1185">Reference proteome</keyword>
<sequence length="156" mass="17237">MENLKEKGEELKNFFQEGYKAVKKFIKKGWQKAKNIRKKEDTLCIRTGARKQWSSGIVTTALSQTLAFNPSRPLPISKTLNPLPCPPHQNCLRSPLSVAATSFPHDAIEGSVDSFPFKIPKGFTVLGACEVAGADIPHFCHHSCLSIVRNQGFGDL</sequence>
<gene>
    <name evidence="1" type="ORF">MRB53_012385</name>
</gene>
<organism evidence="1 2">
    <name type="scientific">Persea americana</name>
    <name type="common">Avocado</name>
    <dbReference type="NCBI Taxonomy" id="3435"/>
    <lineage>
        <taxon>Eukaryota</taxon>
        <taxon>Viridiplantae</taxon>
        <taxon>Streptophyta</taxon>
        <taxon>Embryophyta</taxon>
        <taxon>Tracheophyta</taxon>
        <taxon>Spermatophyta</taxon>
        <taxon>Magnoliopsida</taxon>
        <taxon>Magnoliidae</taxon>
        <taxon>Laurales</taxon>
        <taxon>Lauraceae</taxon>
        <taxon>Persea</taxon>
    </lineage>
</organism>
<proteinExistence type="predicted"/>